<dbReference type="InterPro" id="IPR036779">
    <property type="entry name" value="LysM_dom_sf"/>
</dbReference>
<dbReference type="Proteomes" id="UP000191663">
    <property type="component" value="Unassembled WGS sequence"/>
</dbReference>
<dbReference type="Gene3D" id="3.10.350.10">
    <property type="entry name" value="LysM domain"/>
    <property type="match status" value="2"/>
</dbReference>
<feature type="domain" description="LysM" evidence="3">
    <location>
        <begin position="87"/>
        <end position="138"/>
    </location>
</feature>
<name>A0A1V4QG70_UNCW3</name>
<keyword evidence="2" id="KW-0732">Signal</keyword>
<keyword evidence="1" id="KW-0175">Coiled coil</keyword>
<dbReference type="InterPro" id="IPR018392">
    <property type="entry name" value="LysM"/>
</dbReference>
<feature type="coiled-coil region" evidence="1">
    <location>
        <begin position="18"/>
        <end position="80"/>
    </location>
</feature>
<feature type="domain" description="LysM" evidence="3">
    <location>
        <begin position="142"/>
        <end position="193"/>
    </location>
</feature>
<dbReference type="AlphaFoldDB" id="A0A1V4QG70"/>
<dbReference type="PANTHER" id="PTHR34700">
    <property type="entry name" value="POTASSIUM BINDING PROTEIN KBP"/>
    <property type="match status" value="1"/>
</dbReference>
<dbReference type="PANTHER" id="PTHR34700:SF4">
    <property type="entry name" value="PHAGE-LIKE ELEMENT PBSX PROTEIN XKDP"/>
    <property type="match status" value="1"/>
</dbReference>
<dbReference type="Gene3D" id="1.20.5.340">
    <property type="match status" value="1"/>
</dbReference>
<evidence type="ECO:0000313" key="4">
    <source>
        <dbReference type="EMBL" id="OPX18232.1"/>
    </source>
</evidence>
<sequence>MKKIIALTFVLCLVIPAFAQEKLTEEQAQAQIDTLKQQLSEAEAKITELQSQVENLKSDVNNLKTRKSELESKLAELQETWKRCQWGRYKVVEGDWLSKIASMREVYHDGSKWPMIYEANKDKIKNPNLIYPDWILLIPTLDTYKVIPGDCLSLIASYLSIYSNAKRWPEIYEANKDKIKDKDLIYPNQEFTIPHD</sequence>
<dbReference type="SMART" id="SM00257">
    <property type="entry name" value="LysM"/>
    <property type="match status" value="2"/>
</dbReference>
<proteinExistence type="predicted"/>
<protein>
    <recommendedName>
        <fullName evidence="3">LysM domain-containing protein</fullName>
    </recommendedName>
</protein>
<evidence type="ECO:0000256" key="1">
    <source>
        <dbReference type="SAM" id="Coils"/>
    </source>
</evidence>
<feature type="signal peptide" evidence="2">
    <location>
        <begin position="1"/>
        <end position="19"/>
    </location>
</feature>
<dbReference type="Pfam" id="PF01476">
    <property type="entry name" value="LysM"/>
    <property type="match status" value="2"/>
</dbReference>
<evidence type="ECO:0000313" key="5">
    <source>
        <dbReference type="Proteomes" id="UP000191663"/>
    </source>
</evidence>
<feature type="chain" id="PRO_5012234827" description="LysM domain-containing protein" evidence="2">
    <location>
        <begin position="20"/>
        <end position="196"/>
    </location>
</feature>
<accession>A0A1V4QG70</accession>
<gene>
    <name evidence="4" type="ORF">BXT86_02310</name>
</gene>
<dbReference type="InterPro" id="IPR052196">
    <property type="entry name" value="Bact_Kbp"/>
</dbReference>
<evidence type="ECO:0000256" key="2">
    <source>
        <dbReference type="SAM" id="SignalP"/>
    </source>
</evidence>
<reference evidence="5" key="1">
    <citation type="submission" date="2017-01" db="EMBL/GenBank/DDBJ databases">
        <title>Novel pathways for hydrocarbon cycling and metabolic interdependencies in hydrothermal sediment communities.</title>
        <authorList>
            <person name="Dombrowski N."/>
            <person name="Seitz K."/>
            <person name="Teske A."/>
            <person name="Baker B."/>
        </authorList>
    </citation>
    <scope>NUCLEOTIDE SEQUENCE [LARGE SCALE GENOMIC DNA]</scope>
</reference>
<evidence type="ECO:0000259" key="3">
    <source>
        <dbReference type="PROSITE" id="PS51782"/>
    </source>
</evidence>
<dbReference type="SUPFAM" id="SSF57997">
    <property type="entry name" value="Tropomyosin"/>
    <property type="match status" value="1"/>
</dbReference>
<dbReference type="EMBL" id="MUKB01000028">
    <property type="protein sequence ID" value="OPX18232.1"/>
    <property type="molecule type" value="Genomic_DNA"/>
</dbReference>
<comment type="caution">
    <text evidence="4">The sequence shown here is derived from an EMBL/GenBank/DDBJ whole genome shotgun (WGS) entry which is preliminary data.</text>
</comment>
<dbReference type="PROSITE" id="PS51782">
    <property type="entry name" value="LYSM"/>
    <property type="match status" value="2"/>
</dbReference>
<dbReference type="CDD" id="cd00118">
    <property type="entry name" value="LysM"/>
    <property type="match status" value="2"/>
</dbReference>
<organism evidence="4 5">
    <name type="scientific">candidate division WOR-3 bacterium 4484_100</name>
    <dbReference type="NCBI Taxonomy" id="1936077"/>
    <lineage>
        <taxon>Bacteria</taxon>
        <taxon>Bacteria division WOR-3</taxon>
    </lineage>
</organism>